<evidence type="ECO:0000313" key="3">
    <source>
        <dbReference type="EMBL" id="GAA0171073.1"/>
    </source>
</evidence>
<accession>A0AAV3R719</accession>
<keyword evidence="4" id="KW-1185">Reference proteome</keyword>
<gene>
    <name evidence="3" type="ORF">LIER_25193</name>
</gene>
<organism evidence="3 4">
    <name type="scientific">Lithospermum erythrorhizon</name>
    <name type="common">Purple gromwell</name>
    <name type="synonym">Lithospermum officinale var. erythrorhizon</name>
    <dbReference type="NCBI Taxonomy" id="34254"/>
    <lineage>
        <taxon>Eukaryota</taxon>
        <taxon>Viridiplantae</taxon>
        <taxon>Streptophyta</taxon>
        <taxon>Embryophyta</taxon>
        <taxon>Tracheophyta</taxon>
        <taxon>Spermatophyta</taxon>
        <taxon>Magnoliopsida</taxon>
        <taxon>eudicotyledons</taxon>
        <taxon>Gunneridae</taxon>
        <taxon>Pentapetalae</taxon>
        <taxon>asterids</taxon>
        <taxon>lamiids</taxon>
        <taxon>Boraginales</taxon>
        <taxon>Boraginaceae</taxon>
        <taxon>Boraginoideae</taxon>
        <taxon>Lithospermeae</taxon>
        <taxon>Lithospermum</taxon>
    </lineage>
</organism>
<feature type="region of interest" description="Disordered" evidence="1">
    <location>
        <begin position="30"/>
        <end position="52"/>
    </location>
</feature>
<evidence type="ECO:0000313" key="4">
    <source>
        <dbReference type="Proteomes" id="UP001454036"/>
    </source>
</evidence>
<dbReference type="Pfam" id="PF14383">
    <property type="entry name" value="VARLMGL"/>
    <property type="match status" value="1"/>
</dbReference>
<dbReference type="EMBL" id="BAABME010007515">
    <property type="protein sequence ID" value="GAA0171073.1"/>
    <property type="molecule type" value="Genomic_DNA"/>
</dbReference>
<dbReference type="InterPro" id="IPR032795">
    <property type="entry name" value="DUF3741-assoc"/>
</dbReference>
<evidence type="ECO:0000256" key="1">
    <source>
        <dbReference type="SAM" id="MobiDB-lite"/>
    </source>
</evidence>
<feature type="domain" description="DUF3741" evidence="2">
    <location>
        <begin position="188"/>
        <end position="203"/>
    </location>
</feature>
<protein>
    <recommendedName>
        <fullName evidence="2">DUF3741 domain-containing protein</fullName>
    </recommendedName>
</protein>
<dbReference type="Proteomes" id="UP001454036">
    <property type="component" value="Unassembled WGS sequence"/>
</dbReference>
<evidence type="ECO:0000259" key="2">
    <source>
        <dbReference type="Pfam" id="PF14383"/>
    </source>
</evidence>
<proteinExistence type="predicted"/>
<dbReference type="PANTHER" id="PTHR37897:SF1">
    <property type="entry name" value="DUF3741 DOMAIN-CONTAINING PROTEIN"/>
    <property type="match status" value="1"/>
</dbReference>
<sequence>MKDISLFLLKNLLGARMRKGFKNFCNGDASTSTLNQQKPDHPDSNPAGMGAAEQSFLPDDMYEEHVDTSRRPSRSHPTLEEMILQLELEEKIARRAKLSEYGEIKHRMSCVNSSDILRTARNALNQYPRFSLDGKDSLYRSSFRNLPRPSVSKGSRRSSCCSNDFDPEVRNKISPLPSIFAGEHVVWCKPGVVAKLMGLDAMPVPYYRKKHLPHGRDRERLSEIMRRQNLRQRAERHEMERRLVLNTGRRCGGGGTRRGVMRGSCSSHADYCAMKPVAMEVGNEDTGWPMHHFL</sequence>
<reference evidence="3 4" key="1">
    <citation type="submission" date="2024-01" db="EMBL/GenBank/DDBJ databases">
        <title>The complete chloroplast genome sequence of Lithospermum erythrorhizon: insights into the phylogenetic relationship among Boraginaceae species and the maternal lineages of purple gromwells.</title>
        <authorList>
            <person name="Okada T."/>
            <person name="Watanabe K."/>
        </authorList>
    </citation>
    <scope>NUCLEOTIDE SEQUENCE [LARGE SCALE GENOMIC DNA]</scope>
</reference>
<comment type="caution">
    <text evidence="3">The sequence shown here is derived from an EMBL/GenBank/DDBJ whole genome shotgun (WGS) entry which is preliminary data.</text>
</comment>
<dbReference type="AlphaFoldDB" id="A0AAV3R719"/>
<name>A0AAV3R719_LITER</name>
<dbReference type="PANTHER" id="PTHR37897">
    <property type="entry name" value="DNAK FAMILY PROTEIN"/>
    <property type="match status" value="1"/>
</dbReference>